<dbReference type="PANTHER" id="PTHR32089">
    <property type="entry name" value="METHYL-ACCEPTING CHEMOTAXIS PROTEIN MCPB"/>
    <property type="match status" value="1"/>
</dbReference>
<evidence type="ECO:0000256" key="5">
    <source>
        <dbReference type="ARBA" id="ARBA00023224"/>
    </source>
</evidence>
<evidence type="ECO:0000259" key="8">
    <source>
        <dbReference type="PROSITE" id="PS50111"/>
    </source>
</evidence>
<dbReference type="Gene3D" id="1.10.287.950">
    <property type="entry name" value="Methyl-accepting chemotaxis protein"/>
    <property type="match status" value="1"/>
</dbReference>
<name>A0A2J8I5Q6_VIBDI</name>
<keyword evidence="2 7" id="KW-0812">Transmembrane</keyword>
<keyword evidence="3 7" id="KW-1133">Transmembrane helix</keyword>
<dbReference type="PANTHER" id="PTHR32089:SF119">
    <property type="entry name" value="METHYL-ACCEPTING CHEMOTAXIS PROTEIN CTPL"/>
    <property type="match status" value="1"/>
</dbReference>
<keyword evidence="5 6" id="KW-0807">Transducer</keyword>
<dbReference type="PROSITE" id="PS50111">
    <property type="entry name" value="CHEMOTAXIS_TRANSDUC_2"/>
    <property type="match status" value="1"/>
</dbReference>
<dbReference type="GO" id="GO:0016020">
    <property type="term" value="C:membrane"/>
    <property type="evidence" value="ECO:0007669"/>
    <property type="project" value="UniProtKB-SubCell"/>
</dbReference>
<protein>
    <submittedName>
        <fullName evidence="9">Methyl-accepting chemotaxis protein</fullName>
    </submittedName>
</protein>
<proteinExistence type="predicted"/>
<dbReference type="InterPro" id="IPR004089">
    <property type="entry name" value="MCPsignal_dom"/>
</dbReference>
<evidence type="ECO:0000313" key="10">
    <source>
        <dbReference type="Proteomes" id="UP000236449"/>
    </source>
</evidence>
<evidence type="ECO:0000256" key="6">
    <source>
        <dbReference type="PROSITE-ProRule" id="PRU00284"/>
    </source>
</evidence>
<dbReference type="RefSeq" id="WP_102965856.1">
    <property type="nucleotide sequence ID" value="NZ_POSK01000003.1"/>
</dbReference>
<feature type="transmembrane region" description="Helical" evidence="7">
    <location>
        <begin position="12"/>
        <end position="33"/>
    </location>
</feature>
<evidence type="ECO:0000313" key="9">
    <source>
        <dbReference type="EMBL" id="PNI05866.1"/>
    </source>
</evidence>
<dbReference type="Proteomes" id="UP000236449">
    <property type="component" value="Unassembled WGS sequence"/>
</dbReference>
<dbReference type="SUPFAM" id="SSF58104">
    <property type="entry name" value="Methyl-accepting chemotaxis protein (MCP) signaling domain"/>
    <property type="match status" value="1"/>
</dbReference>
<comment type="caution">
    <text evidence="9">The sequence shown here is derived from an EMBL/GenBank/DDBJ whole genome shotgun (WGS) entry which is preliminary data.</text>
</comment>
<dbReference type="EMBL" id="POSK01000003">
    <property type="protein sequence ID" value="PNI05866.1"/>
    <property type="molecule type" value="Genomic_DNA"/>
</dbReference>
<dbReference type="Pfam" id="PF00015">
    <property type="entry name" value="MCPsignal"/>
    <property type="match status" value="1"/>
</dbReference>
<evidence type="ECO:0000256" key="4">
    <source>
        <dbReference type="ARBA" id="ARBA00023136"/>
    </source>
</evidence>
<dbReference type="AlphaFoldDB" id="A0A2J8I5Q6"/>
<sequence length="656" mass="73217">MSIWHKMSIVGRFYFVTSLLLVVITAIGGIGYWQSQKLTEQLDYIGKFSMDELSRLSVVETELVDLENDIAHFNNETWKEISEHVLVHVNFSKQEIAQIDNQHNGLSLQWVVPESFEQDFQRLMNMMEIHGELLSEQQKRTQNYRLLSSQVKRFIYTLSATEKDMNSAMMVENLSSRLDSLMFNTDKALDSTNLEEVETFFVKNKEVSNQIIAMVSELAERSNSVSKKNQKLIESLLAHGTQDDGAVFNHLQMIKLSTEEKSITQNLSFHVREQINALETFRDVLIVKAQNKVLEVKEQQSRYMLQLVAFIAAVGVLSLGLVIATSRNIQAGLRALRAVLNSMANRDLTLQASYSKSREMAWLAKHVESVRELQCGLLGQLQQSSHTLNEVVEHNSVHARQTELALKHQVELTDEVASLTEEMEGVIKHVAQQAKATSDRMALAVDESQKGYEHIKLNDQCIASTSMLLDQAVETIDHLVIDAKQIESALAMIEEIADQTNLLALNAAIEAARAGKHGRGFAVVADEVRQLATNTTQSTNGILGNIQSLQQSVSQSVQLIQQCKSSMLEATHSSQISYDAVKEVKLCIDTAAEMSHAISVATSQQLTTSHVMVEKLTAIKISAQNNTKSVEALSDSISEIKQVSSKQRALVSDYAI</sequence>
<gene>
    <name evidence="9" type="ORF">C1N32_07175</name>
</gene>
<comment type="subcellular location">
    <subcellularLocation>
        <location evidence="1">Membrane</location>
        <topology evidence="1">Multi-pass membrane protein</topology>
    </subcellularLocation>
</comment>
<evidence type="ECO:0000256" key="3">
    <source>
        <dbReference type="ARBA" id="ARBA00022989"/>
    </source>
</evidence>
<organism evidence="9 10">
    <name type="scientific">Vibrio diazotrophicus</name>
    <dbReference type="NCBI Taxonomy" id="685"/>
    <lineage>
        <taxon>Bacteria</taxon>
        <taxon>Pseudomonadati</taxon>
        <taxon>Pseudomonadota</taxon>
        <taxon>Gammaproteobacteria</taxon>
        <taxon>Vibrionales</taxon>
        <taxon>Vibrionaceae</taxon>
        <taxon>Vibrio</taxon>
    </lineage>
</organism>
<keyword evidence="4 7" id="KW-0472">Membrane</keyword>
<dbReference type="GO" id="GO:0007165">
    <property type="term" value="P:signal transduction"/>
    <property type="evidence" value="ECO:0007669"/>
    <property type="project" value="UniProtKB-KW"/>
</dbReference>
<reference evidence="9 10" key="1">
    <citation type="submission" date="2018-01" db="EMBL/GenBank/DDBJ databases">
        <title>Draft genome sequences of six Vibrio diazotrophicus strains isolated from deep-sea sediments of the Baltic Sea.</title>
        <authorList>
            <person name="Castillo D."/>
            <person name="Vandieken V."/>
            <person name="Chiang O."/>
            <person name="Middelboe M."/>
        </authorList>
    </citation>
    <scope>NUCLEOTIDE SEQUENCE [LARGE SCALE GENOMIC DNA]</scope>
    <source>
        <strain evidence="9 10">60.27F</strain>
    </source>
</reference>
<dbReference type="GO" id="GO:0006935">
    <property type="term" value="P:chemotaxis"/>
    <property type="evidence" value="ECO:0007669"/>
    <property type="project" value="UniProtKB-ARBA"/>
</dbReference>
<accession>A0A2J8I5Q6</accession>
<dbReference type="SMART" id="SM00283">
    <property type="entry name" value="MA"/>
    <property type="match status" value="1"/>
</dbReference>
<evidence type="ECO:0000256" key="2">
    <source>
        <dbReference type="ARBA" id="ARBA00022692"/>
    </source>
</evidence>
<feature type="transmembrane region" description="Helical" evidence="7">
    <location>
        <begin position="303"/>
        <end position="324"/>
    </location>
</feature>
<evidence type="ECO:0000256" key="1">
    <source>
        <dbReference type="ARBA" id="ARBA00004141"/>
    </source>
</evidence>
<feature type="domain" description="Methyl-accepting transducer" evidence="8">
    <location>
        <begin position="384"/>
        <end position="620"/>
    </location>
</feature>
<evidence type="ECO:0000256" key="7">
    <source>
        <dbReference type="SAM" id="Phobius"/>
    </source>
</evidence>